<evidence type="ECO:0000313" key="5">
    <source>
        <dbReference type="EMBL" id="OWF35601.1"/>
    </source>
</evidence>
<dbReference type="PANTHER" id="PTHR46746:SF9">
    <property type="entry name" value="CD209 ANTIGEN-LIKE PROTEIN C-LIKE"/>
    <property type="match status" value="1"/>
</dbReference>
<evidence type="ECO:0000256" key="3">
    <source>
        <dbReference type="SAM" id="SignalP"/>
    </source>
</evidence>
<keyword evidence="5" id="KW-0675">Receptor</keyword>
<feature type="chain" id="PRO_5012758414" evidence="3">
    <location>
        <begin position="20"/>
        <end position="193"/>
    </location>
</feature>
<dbReference type="SUPFAM" id="SSF56436">
    <property type="entry name" value="C-type lectin-like"/>
    <property type="match status" value="1"/>
</dbReference>
<dbReference type="InterPro" id="IPR051379">
    <property type="entry name" value="C-type_Lectin_Receptor_IMM"/>
</dbReference>
<evidence type="ECO:0000256" key="1">
    <source>
        <dbReference type="ARBA" id="ARBA00022734"/>
    </source>
</evidence>
<protein>
    <submittedName>
        <fullName evidence="5">Asialoglycoprotein receptor 1</fullName>
    </submittedName>
</protein>
<dbReference type="Proteomes" id="UP000242188">
    <property type="component" value="Unassembled WGS sequence"/>
</dbReference>
<dbReference type="EMBL" id="NEDP02076718">
    <property type="protein sequence ID" value="OWF35601.1"/>
    <property type="molecule type" value="Genomic_DNA"/>
</dbReference>
<dbReference type="InterPro" id="IPR001304">
    <property type="entry name" value="C-type_lectin-like"/>
</dbReference>
<keyword evidence="6" id="KW-1185">Reference proteome</keyword>
<organism evidence="5 6">
    <name type="scientific">Mizuhopecten yessoensis</name>
    <name type="common">Japanese scallop</name>
    <name type="synonym">Patinopecten yessoensis</name>
    <dbReference type="NCBI Taxonomy" id="6573"/>
    <lineage>
        <taxon>Eukaryota</taxon>
        <taxon>Metazoa</taxon>
        <taxon>Spiralia</taxon>
        <taxon>Lophotrochozoa</taxon>
        <taxon>Mollusca</taxon>
        <taxon>Bivalvia</taxon>
        <taxon>Autobranchia</taxon>
        <taxon>Pteriomorphia</taxon>
        <taxon>Pectinida</taxon>
        <taxon>Pectinoidea</taxon>
        <taxon>Pectinidae</taxon>
        <taxon>Mizuhopecten</taxon>
    </lineage>
</organism>
<dbReference type="PANTHER" id="PTHR46746">
    <property type="entry name" value="KILLER CELL LECTIN-LIKE RECEPTOR SUBFAMILY F MEMBER 2"/>
    <property type="match status" value="1"/>
</dbReference>
<keyword evidence="2" id="KW-1015">Disulfide bond</keyword>
<dbReference type="Pfam" id="PF00059">
    <property type="entry name" value="Lectin_C"/>
    <property type="match status" value="1"/>
</dbReference>
<feature type="signal peptide" evidence="3">
    <location>
        <begin position="1"/>
        <end position="19"/>
    </location>
</feature>
<dbReference type="PROSITE" id="PS50041">
    <property type="entry name" value="C_TYPE_LECTIN_2"/>
    <property type="match status" value="1"/>
</dbReference>
<dbReference type="AlphaFoldDB" id="A0A210PGK5"/>
<keyword evidence="3" id="KW-0732">Signal</keyword>
<evidence type="ECO:0000256" key="2">
    <source>
        <dbReference type="ARBA" id="ARBA00023157"/>
    </source>
</evidence>
<keyword evidence="1" id="KW-0430">Lectin</keyword>
<reference evidence="5 6" key="1">
    <citation type="journal article" date="2017" name="Nat. Ecol. Evol.">
        <title>Scallop genome provides insights into evolution of bilaterian karyotype and development.</title>
        <authorList>
            <person name="Wang S."/>
            <person name="Zhang J."/>
            <person name="Jiao W."/>
            <person name="Li J."/>
            <person name="Xun X."/>
            <person name="Sun Y."/>
            <person name="Guo X."/>
            <person name="Huan P."/>
            <person name="Dong B."/>
            <person name="Zhang L."/>
            <person name="Hu X."/>
            <person name="Sun X."/>
            <person name="Wang J."/>
            <person name="Zhao C."/>
            <person name="Wang Y."/>
            <person name="Wang D."/>
            <person name="Huang X."/>
            <person name="Wang R."/>
            <person name="Lv J."/>
            <person name="Li Y."/>
            <person name="Zhang Z."/>
            <person name="Liu B."/>
            <person name="Lu W."/>
            <person name="Hui Y."/>
            <person name="Liang J."/>
            <person name="Zhou Z."/>
            <person name="Hou R."/>
            <person name="Li X."/>
            <person name="Liu Y."/>
            <person name="Li H."/>
            <person name="Ning X."/>
            <person name="Lin Y."/>
            <person name="Zhao L."/>
            <person name="Xing Q."/>
            <person name="Dou J."/>
            <person name="Li Y."/>
            <person name="Mao J."/>
            <person name="Guo H."/>
            <person name="Dou H."/>
            <person name="Li T."/>
            <person name="Mu C."/>
            <person name="Jiang W."/>
            <person name="Fu Q."/>
            <person name="Fu X."/>
            <person name="Miao Y."/>
            <person name="Liu J."/>
            <person name="Yu Q."/>
            <person name="Li R."/>
            <person name="Liao H."/>
            <person name="Li X."/>
            <person name="Kong Y."/>
            <person name="Jiang Z."/>
            <person name="Chourrout D."/>
            <person name="Li R."/>
            <person name="Bao Z."/>
        </authorList>
    </citation>
    <scope>NUCLEOTIDE SEQUENCE [LARGE SCALE GENOMIC DNA]</scope>
    <source>
        <strain evidence="5 6">PY_sf001</strain>
    </source>
</reference>
<sequence length="193" mass="22691">MKCVVFMLLVLVQVNVSYQQHILTEHKRRHCKALQTSDIMEHALPEIRRILQAEAENTRRLLQTETENTRRLLQAEPENTRRQHGEFVFASALRGSILVRCGTGWVYYDNNCYWFSQTSKTWEEAIEICENKNSYLADIRSDEENRFVKMKLISINEVMVLNYHYYLGGHLTEGSNTKCILNDEDKQYLPGQE</sequence>
<comment type="caution">
    <text evidence="5">The sequence shown here is derived from an EMBL/GenBank/DDBJ whole genome shotgun (WGS) entry which is preliminary data.</text>
</comment>
<dbReference type="InterPro" id="IPR016187">
    <property type="entry name" value="CTDL_fold"/>
</dbReference>
<feature type="domain" description="C-type lectin" evidence="4">
    <location>
        <begin position="108"/>
        <end position="168"/>
    </location>
</feature>
<dbReference type="OrthoDB" id="6285913at2759"/>
<accession>A0A210PGK5</accession>
<proteinExistence type="predicted"/>
<dbReference type="InterPro" id="IPR016186">
    <property type="entry name" value="C-type_lectin-like/link_sf"/>
</dbReference>
<evidence type="ECO:0000259" key="4">
    <source>
        <dbReference type="PROSITE" id="PS50041"/>
    </source>
</evidence>
<evidence type="ECO:0000313" key="6">
    <source>
        <dbReference type="Proteomes" id="UP000242188"/>
    </source>
</evidence>
<gene>
    <name evidence="5" type="ORF">KP79_PYT15950</name>
</gene>
<dbReference type="GO" id="GO:0030246">
    <property type="term" value="F:carbohydrate binding"/>
    <property type="evidence" value="ECO:0007669"/>
    <property type="project" value="UniProtKB-KW"/>
</dbReference>
<name>A0A210PGK5_MIZYE</name>
<dbReference type="Gene3D" id="3.10.100.10">
    <property type="entry name" value="Mannose-Binding Protein A, subunit A"/>
    <property type="match status" value="1"/>
</dbReference>